<feature type="non-terminal residue" evidence="2">
    <location>
        <position position="1"/>
    </location>
</feature>
<keyword evidence="1" id="KW-1133">Transmembrane helix</keyword>
<feature type="transmembrane region" description="Helical" evidence="1">
    <location>
        <begin position="43"/>
        <end position="61"/>
    </location>
</feature>
<organism evidence="2">
    <name type="scientific">marine metagenome</name>
    <dbReference type="NCBI Taxonomy" id="408172"/>
    <lineage>
        <taxon>unclassified sequences</taxon>
        <taxon>metagenomes</taxon>
        <taxon>ecological metagenomes</taxon>
    </lineage>
</organism>
<keyword evidence="1" id="KW-0472">Membrane</keyword>
<proteinExistence type="predicted"/>
<feature type="transmembrane region" description="Helical" evidence="1">
    <location>
        <begin position="150"/>
        <end position="172"/>
    </location>
</feature>
<reference evidence="2" key="1">
    <citation type="submission" date="2018-05" db="EMBL/GenBank/DDBJ databases">
        <authorList>
            <person name="Lanie J.A."/>
            <person name="Ng W.-L."/>
            <person name="Kazmierczak K.M."/>
            <person name="Andrzejewski T.M."/>
            <person name="Davidsen T.M."/>
            <person name="Wayne K.J."/>
            <person name="Tettelin H."/>
            <person name="Glass J.I."/>
            <person name="Rusch D."/>
            <person name="Podicherti R."/>
            <person name="Tsui H.-C.T."/>
            <person name="Winkler M.E."/>
        </authorList>
    </citation>
    <scope>NUCLEOTIDE SEQUENCE</scope>
</reference>
<protein>
    <submittedName>
        <fullName evidence="2">Uncharacterized protein</fullName>
    </submittedName>
</protein>
<evidence type="ECO:0000256" key="1">
    <source>
        <dbReference type="SAM" id="Phobius"/>
    </source>
</evidence>
<dbReference type="EMBL" id="UINC01167190">
    <property type="protein sequence ID" value="SVD69558.1"/>
    <property type="molecule type" value="Genomic_DNA"/>
</dbReference>
<feature type="transmembrane region" description="Helical" evidence="1">
    <location>
        <begin position="82"/>
        <end position="101"/>
    </location>
</feature>
<name>A0A382XGU1_9ZZZZ</name>
<feature type="transmembrane region" description="Helical" evidence="1">
    <location>
        <begin position="113"/>
        <end position="138"/>
    </location>
</feature>
<dbReference type="AlphaFoldDB" id="A0A382XGU1"/>
<evidence type="ECO:0000313" key="2">
    <source>
        <dbReference type="EMBL" id="SVD69558.1"/>
    </source>
</evidence>
<sequence>VLTFTFIFGPLVLVSYVYGLSHAEKPQDLWGGIPLPWQSYIVPFMFIAAAGFLVYWWIVFFQFDQIMFFSLHWPWKDPDGKGADRLFLAYTLILIPSALWLESTLFHLSNDYSWTPVLVIGILILVAIGNVMLGLLAYGSYQDGVDGSGLMIAGAVMLGIQCVINDCILWSIKFPW</sequence>
<gene>
    <name evidence="2" type="ORF">METZ01_LOCUS422412</name>
</gene>
<accession>A0A382XGU1</accession>
<keyword evidence="1" id="KW-0812">Transmembrane</keyword>